<sequence length="43" mass="4763">MEALAAQRGWSTEEAARRLADAAERAGVEQSRLVQALLRLDRP</sequence>
<protein>
    <recommendedName>
        <fullName evidence="3">ANTAR domain-containing protein</fullName>
    </recommendedName>
</protein>
<evidence type="ECO:0000313" key="2">
    <source>
        <dbReference type="Proteomes" id="UP001157017"/>
    </source>
</evidence>
<name>A0ABQ6JGX7_9ACTN</name>
<organism evidence="1 2">
    <name type="scientific">Angustibacter aerolatus</name>
    <dbReference type="NCBI Taxonomy" id="1162965"/>
    <lineage>
        <taxon>Bacteria</taxon>
        <taxon>Bacillati</taxon>
        <taxon>Actinomycetota</taxon>
        <taxon>Actinomycetes</taxon>
        <taxon>Kineosporiales</taxon>
        <taxon>Kineosporiaceae</taxon>
    </lineage>
</organism>
<comment type="caution">
    <text evidence="1">The sequence shown here is derived from an EMBL/GenBank/DDBJ whole genome shotgun (WGS) entry which is preliminary data.</text>
</comment>
<proteinExistence type="predicted"/>
<keyword evidence="2" id="KW-1185">Reference proteome</keyword>
<dbReference type="Proteomes" id="UP001157017">
    <property type="component" value="Unassembled WGS sequence"/>
</dbReference>
<accession>A0ABQ6JGX7</accession>
<reference evidence="2" key="1">
    <citation type="journal article" date="2019" name="Int. J. Syst. Evol. Microbiol.">
        <title>The Global Catalogue of Microorganisms (GCM) 10K type strain sequencing project: providing services to taxonomists for standard genome sequencing and annotation.</title>
        <authorList>
            <consortium name="The Broad Institute Genomics Platform"/>
            <consortium name="The Broad Institute Genome Sequencing Center for Infectious Disease"/>
            <person name="Wu L."/>
            <person name="Ma J."/>
        </authorList>
    </citation>
    <scope>NUCLEOTIDE SEQUENCE [LARGE SCALE GENOMIC DNA]</scope>
    <source>
        <strain evidence="2">NBRC 108730</strain>
    </source>
</reference>
<evidence type="ECO:0008006" key="3">
    <source>
        <dbReference type="Google" id="ProtNLM"/>
    </source>
</evidence>
<gene>
    <name evidence="1" type="ORF">GCM10025868_19080</name>
</gene>
<evidence type="ECO:0000313" key="1">
    <source>
        <dbReference type="EMBL" id="GMA86658.1"/>
    </source>
</evidence>
<dbReference type="EMBL" id="BSUZ01000001">
    <property type="protein sequence ID" value="GMA86658.1"/>
    <property type="molecule type" value="Genomic_DNA"/>
</dbReference>